<dbReference type="SMART" id="SM00855">
    <property type="entry name" value="PGAM"/>
    <property type="match status" value="1"/>
</dbReference>
<feature type="active site" description="Tele-phosphohistidine intermediate" evidence="1">
    <location>
        <position position="16"/>
    </location>
</feature>
<dbReference type="Pfam" id="PF00300">
    <property type="entry name" value="His_Phos_1"/>
    <property type="match status" value="1"/>
</dbReference>
<dbReference type="GO" id="GO:0050278">
    <property type="term" value="F:sedoheptulose-bisphosphatase activity"/>
    <property type="evidence" value="ECO:0007669"/>
    <property type="project" value="TreeGrafter"/>
</dbReference>
<sequence length="239" mass="26822">MSDQDALTPRVFLVRHGETEWAKLGRCTGITEIELTPEGTTQVSSAAALLVGAGKLLDPSRLAHIFVSPRRRARRTFELLMGSPSPGVTDWEQRVTYTEDIAEWDYGDYEGLTDGEIRRLRTERGLDGEREWNIWRDGCEGGESMQQVSKRLDRLILQIREIHSRYMNGAKPVDVLLVAHGLVLRCFVKRWLGLSVDSPFNMMMAPGAVTVLSYKKNNISEPAIHIGIALPTSEESGKR</sequence>
<dbReference type="PANTHER" id="PTHR48100">
    <property type="entry name" value="BROAD-SPECIFICITY PHOSPHATASE YOR283W-RELATED"/>
    <property type="match status" value="1"/>
</dbReference>
<dbReference type="PANTHER" id="PTHR48100:SF15">
    <property type="entry name" value="SEDOHEPTULOSE 1,7-BISPHOSPHATASE"/>
    <property type="match status" value="1"/>
</dbReference>
<gene>
    <name evidence="3" type="ORF">C8A01DRAFT_14681</name>
</gene>
<feature type="binding site" evidence="2">
    <location>
        <begin position="103"/>
        <end position="106"/>
    </location>
    <ligand>
        <name>substrate</name>
    </ligand>
</feature>
<evidence type="ECO:0000256" key="1">
    <source>
        <dbReference type="PIRSR" id="PIRSR613078-1"/>
    </source>
</evidence>
<dbReference type="Gene3D" id="3.40.50.1240">
    <property type="entry name" value="Phosphoglycerate mutase-like"/>
    <property type="match status" value="1"/>
</dbReference>
<evidence type="ECO:0000313" key="4">
    <source>
        <dbReference type="Proteomes" id="UP001303115"/>
    </source>
</evidence>
<reference evidence="4" key="1">
    <citation type="journal article" date="2023" name="Mol. Phylogenet. Evol.">
        <title>Genome-scale phylogeny and comparative genomics of the fungal order Sordariales.</title>
        <authorList>
            <person name="Hensen N."/>
            <person name="Bonometti L."/>
            <person name="Westerberg I."/>
            <person name="Brannstrom I.O."/>
            <person name="Guillou S."/>
            <person name="Cros-Aarteil S."/>
            <person name="Calhoun S."/>
            <person name="Haridas S."/>
            <person name="Kuo A."/>
            <person name="Mondo S."/>
            <person name="Pangilinan J."/>
            <person name="Riley R."/>
            <person name="LaButti K."/>
            <person name="Andreopoulos B."/>
            <person name="Lipzen A."/>
            <person name="Chen C."/>
            <person name="Yan M."/>
            <person name="Daum C."/>
            <person name="Ng V."/>
            <person name="Clum A."/>
            <person name="Steindorff A."/>
            <person name="Ohm R.A."/>
            <person name="Martin F."/>
            <person name="Silar P."/>
            <person name="Natvig D.O."/>
            <person name="Lalanne C."/>
            <person name="Gautier V."/>
            <person name="Ament-Velasquez S.L."/>
            <person name="Kruys A."/>
            <person name="Hutchinson M.I."/>
            <person name="Powell A.J."/>
            <person name="Barry K."/>
            <person name="Miller A.N."/>
            <person name="Grigoriev I.V."/>
            <person name="Debuchy R."/>
            <person name="Gladieux P."/>
            <person name="Hiltunen Thoren M."/>
            <person name="Johannesson H."/>
        </authorList>
    </citation>
    <scope>NUCLEOTIDE SEQUENCE [LARGE SCALE GENOMIC DNA]</scope>
    <source>
        <strain evidence="4">CBS 284.82</strain>
    </source>
</reference>
<dbReference type="Proteomes" id="UP001303115">
    <property type="component" value="Unassembled WGS sequence"/>
</dbReference>
<dbReference type="AlphaFoldDB" id="A0AAN6PIR2"/>
<dbReference type="EMBL" id="MU854354">
    <property type="protein sequence ID" value="KAK4041621.1"/>
    <property type="molecule type" value="Genomic_DNA"/>
</dbReference>
<comment type="caution">
    <text evidence="3">The sequence shown here is derived from an EMBL/GenBank/DDBJ whole genome shotgun (WGS) entry which is preliminary data.</text>
</comment>
<evidence type="ECO:0000256" key="2">
    <source>
        <dbReference type="PIRSR" id="PIRSR613078-2"/>
    </source>
</evidence>
<dbReference type="InterPro" id="IPR013078">
    <property type="entry name" value="His_Pase_superF_clade-1"/>
</dbReference>
<dbReference type="InterPro" id="IPR029033">
    <property type="entry name" value="His_PPase_superfam"/>
</dbReference>
<dbReference type="GO" id="GO:0046390">
    <property type="term" value="P:ribose phosphate biosynthetic process"/>
    <property type="evidence" value="ECO:0007669"/>
    <property type="project" value="TreeGrafter"/>
</dbReference>
<protein>
    <submittedName>
        <fullName evidence="3">Histidine phosphatase superfamily</fullName>
    </submittedName>
</protein>
<proteinExistence type="predicted"/>
<evidence type="ECO:0000313" key="3">
    <source>
        <dbReference type="EMBL" id="KAK4041621.1"/>
    </source>
</evidence>
<feature type="binding site" evidence="2">
    <location>
        <position position="72"/>
    </location>
    <ligand>
        <name>substrate</name>
    </ligand>
</feature>
<dbReference type="InterPro" id="IPR050275">
    <property type="entry name" value="PGM_Phosphatase"/>
</dbReference>
<keyword evidence="4" id="KW-1185">Reference proteome</keyword>
<feature type="binding site" evidence="2">
    <location>
        <begin position="28"/>
        <end position="29"/>
    </location>
    <ligand>
        <name>substrate</name>
    </ligand>
</feature>
<dbReference type="CDD" id="cd07067">
    <property type="entry name" value="HP_PGM_like"/>
    <property type="match status" value="1"/>
</dbReference>
<name>A0AAN6PIR2_9PEZI</name>
<organism evidence="3 4">
    <name type="scientific">Parachaetomium inaequale</name>
    <dbReference type="NCBI Taxonomy" id="2588326"/>
    <lineage>
        <taxon>Eukaryota</taxon>
        <taxon>Fungi</taxon>
        <taxon>Dikarya</taxon>
        <taxon>Ascomycota</taxon>
        <taxon>Pezizomycotina</taxon>
        <taxon>Sordariomycetes</taxon>
        <taxon>Sordariomycetidae</taxon>
        <taxon>Sordariales</taxon>
        <taxon>Chaetomiaceae</taxon>
        <taxon>Parachaetomium</taxon>
    </lineage>
</organism>
<accession>A0AAN6PIR2</accession>
<feature type="active site" description="Proton donor/acceptor" evidence="1">
    <location>
        <position position="103"/>
    </location>
</feature>
<dbReference type="PIRSF" id="PIRSF000709">
    <property type="entry name" value="6PFK_2-Ptase"/>
    <property type="match status" value="1"/>
</dbReference>
<dbReference type="SUPFAM" id="SSF53254">
    <property type="entry name" value="Phosphoglycerate mutase-like"/>
    <property type="match status" value="1"/>
</dbReference>